<feature type="transmembrane region" description="Helical" evidence="1">
    <location>
        <begin position="6"/>
        <end position="23"/>
    </location>
</feature>
<dbReference type="EMBL" id="CP081958">
    <property type="protein sequence ID" value="QZP37078.1"/>
    <property type="molecule type" value="Genomic_DNA"/>
</dbReference>
<accession>A0A8T8WB67</accession>
<sequence length="88" mass="9842">MAVWFIVGMAAAVGVLVAMFRPGTARWLLSRWRTYKEAVFLLFGVLTTYYALTSGVWYLMLAGAVGVIAAVWVLWFSDPLKPILGWAR</sequence>
<protein>
    <submittedName>
        <fullName evidence="2">Uncharacterized protein</fullName>
    </submittedName>
</protein>
<reference evidence="2 3" key="1">
    <citation type="journal article" date="2021" name="Int. J. Syst. Evol. Microbiol.">
        <title>Halobaculum halophilum sp. nov. and Halobaculum salinum sp. nov., isolated from salt lake and saline soil.</title>
        <authorList>
            <person name="Cui H.L."/>
            <person name="Shi X.W."/>
            <person name="Yin X.M."/>
            <person name="Yang X.Y."/>
            <person name="Hou J."/>
            <person name="Zhu L."/>
        </authorList>
    </citation>
    <scope>NUCLEOTIDE SEQUENCE [LARGE SCALE GENOMIC DNA]</scope>
    <source>
        <strain evidence="2 3">NBRC 109044</strain>
    </source>
</reference>
<dbReference type="RefSeq" id="WP_222606893.1">
    <property type="nucleotide sequence ID" value="NZ_CP081958.1"/>
</dbReference>
<evidence type="ECO:0000313" key="2">
    <source>
        <dbReference type="EMBL" id="QZP37078.1"/>
    </source>
</evidence>
<gene>
    <name evidence="2" type="ORF">K6T50_12370</name>
</gene>
<evidence type="ECO:0000313" key="3">
    <source>
        <dbReference type="Proteomes" id="UP000826254"/>
    </source>
</evidence>
<dbReference type="Proteomes" id="UP000826254">
    <property type="component" value="Chromosome"/>
</dbReference>
<keyword evidence="1" id="KW-0812">Transmembrane</keyword>
<keyword evidence="1" id="KW-1133">Transmembrane helix</keyword>
<dbReference type="GeneID" id="67178950"/>
<keyword evidence="3" id="KW-1185">Reference proteome</keyword>
<proteinExistence type="predicted"/>
<keyword evidence="1" id="KW-0472">Membrane</keyword>
<feature type="transmembrane region" description="Helical" evidence="1">
    <location>
        <begin position="58"/>
        <end position="76"/>
    </location>
</feature>
<evidence type="ECO:0000256" key="1">
    <source>
        <dbReference type="SAM" id="Phobius"/>
    </source>
</evidence>
<organism evidence="2 3">
    <name type="scientific">Halobaculum magnesiiphilum</name>
    <dbReference type="NCBI Taxonomy" id="1017351"/>
    <lineage>
        <taxon>Archaea</taxon>
        <taxon>Methanobacteriati</taxon>
        <taxon>Methanobacteriota</taxon>
        <taxon>Stenosarchaea group</taxon>
        <taxon>Halobacteria</taxon>
        <taxon>Halobacteriales</taxon>
        <taxon>Haloferacaceae</taxon>
        <taxon>Halobaculum</taxon>
    </lineage>
</organism>
<dbReference type="KEGG" id="hmp:K6T50_12370"/>
<name>A0A8T8WB67_9EURY</name>
<dbReference type="AlphaFoldDB" id="A0A8T8WB67"/>